<keyword evidence="3 10" id="KW-0812">Transmembrane</keyword>
<comment type="similarity">
    <text evidence="10">Belongs to the G-protein coupled receptor 1 family.</text>
</comment>
<evidence type="ECO:0000256" key="4">
    <source>
        <dbReference type="ARBA" id="ARBA00022989"/>
    </source>
</evidence>
<dbReference type="PRINTS" id="PR00237">
    <property type="entry name" value="GPCRRHODOPSN"/>
</dbReference>
<feature type="transmembrane region" description="Helical" evidence="11">
    <location>
        <begin position="115"/>
        <end position="139"/>
    </location>
</feature>
<dbReference type="PROSITE" id="PS00237">
    <property type="entry name" value="G_PROTEIN_RECEP_F1_1"/>
    <property type="match status" value="1"/>
</dbReference>
<evidence type="ECO:0000256" key="3">
    <source>
        <dbReference type="ARBA" id="ARBA00022692"/>
    </source>
</evidence>
<evidence type="ECO:0000256" key="10">
    <source>
        <dbReference type="RuleBase" id="RU000688"/>
    </source>
</evidence>
<name>A0ABN8ME43_9CNID</name>
<keyword evidence="9 10" id="KW-0807">Transducer</keyword>
<keyword evidence="6 11" id="KW-0472">Membrane</keyword>
<proteinExistence type="inferred from homology"/>
<organism evidence="13 14">
    <name type="scientific">Porites evermanni</name>
    <dbReference type="NCBI Taxonomy" id="104178"/>
    <lineage>
        <taxon>Eukaryota</taxon>
        <taxon>Metazoa</taxon>
        <taxon>Cnidaria</taxon>
        <taxon>Anthozoa</taxon>
        <taxon>Hexacorallia</taxon>
        <taxon>Scleractinia</taxon>
        <taxon>Fungiina</taxon>
        <taxon>Poritidae</taxon>
        <taxon>Porites</taxon>
    </lineage>
</organism>
<evidence type="ECO:0000256" key="8">
    <source>
        <dbReference type="ARBA" id="ARBA00023180"/>
    </source>
</evidence>
<feature type="domain" description="G-protein coupled receptors family 1 profile" evidence="12">
    <location>
        <begin position="58"/>
        <end position="326"/>
    </location>
</feature>
<dbReference type="CDD" id="cd00637">
    <property type="entry name" value="7tm_classA_rhodopsin-like"/>
    <property type="match status" value="1"/>
</dbReference>
<evidence type="ECO:0000256" key="7">
    <source>
        <dbReference type="ARBA" id="ARBA00023170"/>
    </source>
</evidence>
<keyword evidence="2" id="KW-1003">Cell membrane</keyword>
<dbReference type="InterPro" id="IPR017452">
    <property type="entry name" value="GPCR_Rhodpsn_7TM"/>
</dbReference>
<feature type="non-terminal residue" evidence="13">
    <location>
        <position position="1"/>
    </location>
</feature>
<evidence type="ECO:0000259" key="12">
    <source>
        <dbReference type="PROSITE" id="PS50262"/>
    </source>
</evidence>
<feature type="transmembrane region" description="Helical" evidence="11">
    <location>
        <begin position="191"/>
        <end position="212"/>
    </location>
</feature>
<dbReference type="SMART" id="SM01381">
    <property type="entry name" value="7TM_GPCR_Srsx"/>
    <property type="match status" value="1"/>
</dbReference>
<protein>
    <recommendedName>
        <fullName evidence="12">G-protein coupled receptors family 1 profile domain-containing protein</fullName>
    </recommendedName>
</protein>
<comment type="subcellular location">
    <subcellularLocation>
        <location evidence="1">Cell membrane</location>
        <topology evidence="1">Multi-pass membrane protein</topology>
    </subcellularLocation>
</comment>
<feature type="transmembrane region" description="Helical" evidence="11">
    <location>
        <begin position="78"/>
        <end position="95"/>
    </location>
</feature>
<evidence type="ECO:0000256" key="2">
    <source>
        <dbReference type="ARBA" id="ARBA00022475"/>
    </source>
</evidence>
<feature type="non-terminal residue" evidence="13">
    <location>
        <position position="372"/>
    </location>
</feature>
<evidence type="ECO:0000256" key="9">
    <source>
        <dbReference type="ARBA" id="ARBA00023224"/>
    </source>
</evidence>
<dbReference type="PROSITE" id="PS50262">
    <property type="entry name" value="G_PROTEIN_RECEP_F1_2"/>
    <property type="match status" value="1"/>
</dbReference>
<gene>
    <name evidence="13" type="ORF">PEVE_00030274</name>
</gene>
<keyword evidence="14" id="KW-1185">Reference proteome</keyword>
<evidence type="ECO:0000256" key="5">
    <source>
        <dbReference type="ARBA" id="ARBA00023040"/>
    </source>
</evidence>
<accession>A0ABN8ME43</accession>
<keyword evidence="4 11" id="KW-1133">Transmembrane helix</keyword>
<keyword evidence="5 10" id="KW-0297">G-protein coupled receptor</keyword>
<dbReference type="Pfam" id="PF00001">
    <property type="entry name" value="7tm_1"/>
    <property type="match status" value="2"/>
</dbReference>
<feature type="transmembrane region" description="Helical" evidence="11">
    <location>
        <begin position="309"/>
        <end position="328"/>
    </location>
</feature>
<keyword evidence="7 10" id="KW-0675">Receptor</keyword>
<dbReference type="PANTHER" id="PTHR24246">
    <property type="entry name" value="OLFACTORY RECEPTOR AND ADENOSINE RECEPTOR"/>
    <property type="match status" value="1"/>
</dbReference>
<dbReference type="EMBL" id="CALNXI010000428">
    <property type="protein sequence ID" value="CAH3026941.1"/>
    <property type="molecule type" value="Genomic_DNA"/>
</dbReference>
<dbReference type="PANTHER" id="PTHR24246:SF27">
    <property type="entry name" value="ADENOSINE RECEPTOR, ISOFORM A"/>
    <property type="match status" value="1"/>
</dbReference>
<evidence type="ECO:0000313" key="14">
    <source>
        <dbReference type="Proteomes" id="UP001159427"/>
    </source>
</evidence>
<dbReference type="Proteomes" id="UP001159427">
    <property type="component" value="Unassembled WGS sequence"/>
</dbReference>
<dbReference type="Gene3D" id="1.20.1070.10">
    <property type="entry name" value="Rhodopsin 7-helix transmembrane proteins"/>
    <property type="match status" value="1"/>
</dbReference>
<feature type="transmembrane region" description="Helical" evidence="11">
    <location>
        <begin position="38"/>
        <end position="66"/>
    </location>
</feature>
<evidence type="ECO:0000256" key="6">
    <source>
        <dbReference type="ARBA" id="ARBA00023136"/>
    </source>
</evidence>
<sequence>IVNNTLFSFLKSREVKMPSTNYINATGHDLRSTQDGSAVGVLLASLVEMILFLVGTFGNSLTIMVVCRTKSLQIASNFLLTSLAFADLLVSVILVPMRASQHMALYHGTTVPKAVVQVAGFVGRVNIIASISSLVAMSIDRYIALSRPMFYLSSVRFAKGRVYLVIMMIWAVSIFATSLPSFPGVSGETFLVFFVAFVLIATLAIAVTYQRIFKIARKSIRRPKTSKFATKVVRLSITNALDSRVFSYFDSTCTTQADRHADSQKRERKTAKTIAFVIGAFVILVYPRIILILYHFATPETEESKHARFWIRILLYSNSVVNPGLYAWRHKEFKREFKKILLRFWQCLLCQKWEYLRKSWSGKTNSTSAPQN</sequence>
<evidence type="ECO:0000256" key="11">
    <source>
        <dbReference type="SAM" id="Phobius"/>
    </source>
</evidence>
<evidence type="ECO:0000256" key="1">
    <source>
        <dbReference type="ARBA" id="ARBA00004651"/>
    </source>
</evidence>
<keyword evidence="8" id="KW-0325">Glycoprotein</keyword>
<evidence type="ECO:0000313" key="13">
    <source>
        <dbReference type="EMBL" id="CAH3026941.1"/>
    </source>
</evidence>
<reference evidence="13 14" key="1">
    <citation type="submission" date="2022-05" db="EMBL/GenBank/DDBJ databases">
        <authorList>
            <consortium name="Genoscope - CEA"/>
            <person name="William W."/>
        </authorList>
    </citation>
    <scope>NUCLEOTIDE SEQUENCE [LARGE SCALE GENOMIC DNA]</scope>
</reference>
<dbReference type="SUPFAM" id="SSF81321">
    <property type="entry name" value="Family A G protein-coupled receptor-like"/>
    <property type="match status" value="1"/>
</dbReference>
<comment type="caution">
    <text evidence="13">The sequence shown here is derived from an EMBL/GenBank/DDBJ whole genome shotgun (WGS) entry which is preliminary data.</text>
</comment>
<dbReference type="InterPro" id="IPR000276">
    <property type="entry name" value="GPCR_Rhodpsn"/>
</dbReference>
<feature type="transmembrane region" description="Helical" evidence="11">
    <location>
        <begin position="274"/>
        <end position="297"/>
    </location>
</feature>
<feature type="transmembrane region" description="Helical" evidence="11">
    <location>
        <begin position="160"/>
        <end position="179"/>
    </location>
</feature>